<feature type="domain" description="Crinkler effector protein N-terminal" evidence="4">
    <location>
        <begin position="2"/>
        <end position="117"/>
    </location>
</feature>
<dbReference type="Proteomes" id="UP000794436">
    <property type="component" value="Unassembled WGS sequence"/>
</dbReference>
<accession>A0A8K1CQG5</accession>
<proteinExistence type="predicted"/>
<evidence type="ECO:0000256" key="3">
    <source>
        <dbReference type="ARBA" id="ARBA00022525"/>
    </source>
</evidence>
<evidence type="ECO:0000259" key="4">
    <source>
        <dbReference type="Pfam" id="PF20147"/>
    </source>
</evidence>
<sequence>MVKLFCALVGAAGSAFPVDIDVSLSVGDLKEAIKTKKPSKIKCDANELHLFLATKGNAWLPDDDPVVLRLEEGEIHEDIQAVIDGEKMKATKTLQYWLFDKSRMPEPSTDQIHVLVVIPTEEVVPVLPQQVDTVTHEDVIWYGTRGSIVTGEGIDLEDPRTLPRITLTTDIIRRLEETHVLLVKSPPMTGKTSLAALVSRSLVERHMEEKKKMVVINFSALAIPNDSTFEEVFRKRCMIDWSEATLDLPASGCTVYLVLDETQVIYKDGTSSPRRKSTVFWELVKFILSNAAYSIRVLMFAAYGSGVEYSRLASPIQFDERIVLGSDQLNFSQAEVSEYVIKWFKGKACFDGLSSSAMEEFCANLVELTAGHVGLCATAIHTLNEVYVSRNRSASDLPSPAEWIRMLQSGSLYQANDNALFEAMTSTRAVKVLKTLDTDKLDRLERIAYGASPDSDADIVEQCLRKGILAQTGRRFAFSSPVMWRFFVKMRVGNIVRALHVPQTLPEMIARVVRAIDYESISQTLGRSLSSDIPLERAWQMEFYKAAYRCTPSTFVTSVDVGALFRSSGFVDFTIHGGDFFWGIELLREASNLAEHIERFAPGGRYSSLGLTEFCLIDFRRIASIDDVAMERIAADMLRCENLFVVCYDARMAGVVVFNSAMDVVYRVQPS</sequence>
<dbReference type="GO" id="GO:0043657">
    <property type="term" value="C:host cell"/>
    <property type="evidence" value="ECO:0007669"/>
    <property type="project" value="UniProtKB-SubCell"/>
</dbReference>
<evidence type="ECO:0000313" key="5">
    <source>
        <dbReference type="EMBL" id="TMW67369.1"/>
    </source>
</evidence>
<dbReference type="InterPro" id="IPR045379">
    <property type="entry name" value="Crinkler_N"/>
</dbReference>
<evidence type="ECO:0000313" key="6">
    <source>
        <dbReference type="Proteomes" id="UP000794436"/>
    </source>
</evidence>
<protein>
    <recommendedName>
        <fullName evidence="4">Crinkler effector protein N-terminal domain-containing protein</fullName>
    </recommendedName>
</protein>
<gene>
    <name evidence="5" type="ORF">Poli38472_012485</name>
</gene>
<name>A0A8K1CQG5_PYTOL</name>
<reference evidence="5" key="1">
    <citation type="submission" date="2019-03" db="EMBL/GenBank/DDBJ databases">
        <title>Long read genome sequence of the mycoparasitic Pythium oligandrum ATCC 38472 isolated from sugarbeet rhizosphere.</title>
        <authorList>
            <person name="Gaulin E."/>
        </authorList>
    </citation>
    <scope>NUCLEOTIDE SEQUENCE</scope>
    <source>
        <strain evidence="5">ATCC 38472_TT</strain>
    </source>
</reference>
<keyword evidence="3" id="KW-0964">Secreted</keyword>
<dbReference type="GO" id="GO:0005576">
    <property type="term" value="C:extracellular region"/>
    <property type="evidence" value="ECO:0007669"/>
    <property type="project" value="UniProtKB-SubCell"/>
</dbReference>
<dbReference type="OrthoDB" id="158739at2759"/>
<dbReference type="EMBL" id="SPLM01000005">
    <property type="protein sequence ID" value="TMW67369.1"/>
    <property type="molecule type" value="Genomic_DNA"/>
</dbReference>
<evidence type="ECO:0000256" key="1">
    <source>
        <dbReference type="ARBA" id="ARBA00004340"/>
    </source>
</evidence>
<keyword evidence="6" id="KW-1185">Reference proteome</keyword>
<evidence type="ECO:0000256" key="2">
    <source>
        <dbReference type="ARBA" id="ARBA00004613"/>
    </source>
</evidence>
<organism evidence="5 6">
    <name type="scientific">Pythium oligandrum</name>
    <name type="common">Mycoparasitic fungus</name>
    <dbReference type="NCBI Taxonomy" id="41045"/>
    <lineage>
        <taxon>Eukaryota</taxon>
        <taxon>Sar</taxon>
        <taxon>Stramenopiles</taxon>
        <taxon>Oomycota</taxon>
        <taxon>Peronosporomycetes</taxon>
        <taxon>Pythiales</taxon>
        <taxon>Pythiaceae</taxon>
        <taxon>Pythium</taxon>
    </lineage>
</organism>
<dbReference type="AlphaFoldDB" id="A0A8K1CQG5"/>
<dbReference type="Pfam" id="PF20147">
    <property type="entry name" value="Crinkler"/>
    <property type="match status" value="1"/>
</dbReference>
<comment type="subcellular location">
    <subcellularLocation>
        <location evidence="1">Host cell</location>
    </subcellularLocation>
    <subcellularLocation>
        <location evidence="2">Secreted</location>
    </subcellularLocation>
</comment>
<comment type="caution">
    <text evidence="5">The sequence shown here is derived from an EMBL/GenBank/DDBJ whole genome shotgun (WGS) entry which is preliminary data.</text>
</comment>